<evidence type="ECO:0000256" key="8">
    <source>
        <dbReference type="ARBA" id="ARBA00044036"/>
    </source>
</evidence>
<sequence length="612" mass="65217">MASRLRAETSPKMSRRMTPCQAVCVAGAILINIAGALCQLDACGQAPLNTKIVGGQNAVAGSWPWQASLHRITTGSHFCGGSLINKDWVLSAAHCFLTTAASNVRIYLGRQSQTSSNPNEISRTVTQVITHPSYSSSNQNNDLALLQLSSSVTFTDNIRPVCLAAYGTVVAGVYAPPHLEPLLQATCCALEFQKVGKIHGDSGGPLVIKNNSLWIQSGIVSFGRDCGLPGYPGVYTRVSQYQSWISSQISSDKPGFVSFTSITSTSGSPSLFIFSFPPTFSIFPLLAFYLDGSIVITGSGDVDVFYGRGNTIMKVMRVVTFVAGVILLNISVCGQAPLKPRIVGGQDASAGSWPWQVSIHFDTTGGLKCGGSLINKQWVLSAAQCFVGLNARDIVVYLGHYLQTDPNVVVRSVSTIIRHPYFDFLKRNDIALLMLSSPVGFTDYIRPVCLAASGSSYAAGTESWVTGWGSLDAVGSILPGVLQEVTIPLVSSGTCESIYGSIITDYMICAGLTEGGKDLCIGDAGTPLVNNGTKWIQSGIASFDPGCAKSQSPGVYTRVSKYQSWITSQIRSDLPGFIEFNNSSGCRSSLSISLLSFSLIVSMLPRMTSMLR</sequence>
<keyword evidence="11" id="KW-1185">Reference proteome</keyword>
<evidence type="ECO:0000313" key="11">
    <source>
        <dbReference type="Proteomes" id="UP000316079"/>
    </source>
</evidence>
<dbReference type="OrthoDB" id="10002959at2759"/>
<keyword evidence="3" id="KW-0732">Signal</keyword>
<dbReference type="GO" id="GO:0005576">
    <property type="term" value="C:extracellular region"/>
    <property type="evidence" value="ECO:0007669"/>
    <property type="project" value="UniProtKB-SubCell"/>
</dbReference>
<dbReference type="SMART" id="SM00020">
    <property type="entry name" value="Tryp_SPc"/>
    <property type="match status" value="2"/>
</dbReference>
<keyword evidence="7" id="KW-1015">Disulfide bond</keyword>
<dbReference type="GO" id="GO:0006508">
    <property type="term" value="P:proteolysis"/>
    <property type="evidence" value="ECO:0007669"/>
    <property type="project" value="UniProtKB-KW"/>
</dbReference>
<comment type="caution">
    <text evidence="10">The sequence shown here is derived from an EMBL/GenBank/DDBJ whole genome shotgun (WGS) entry which is preliminary data.</text>
</comment>
<dbReference type="GO" id="GO:0004252">
    <property type="term" value="F:serine-type endopeptidase activity"/>
    <property type="evidence" value="ECO:0007669"/>
    <property type="project" value="UniProtKB-EC"/>
</dbReference>
<dbReference type="GO" id="GO:0007586">
    <property type="term" value="P:digestion"/>
    <property type="evidence" value="ECO:0007669"/>
    <property type="project" value="UniProtKB-KW"/>
</dbReference>
<organism evidence="10 11">
    <name type="scientific">Danionella cerebrum</name>
    <dbReference type="NCBI Taxonomy" id="2873325"/>
    <lineage>
        <taxon>Eukaryota</taxon>
        <taxon>Metazoa</taxon>
        <taxon>Chordata</taxon>
        <taxon>Craniata</taxon>
        <taxon>Vertebrata</taxon>
        <taxon>Euteleostomi</taxon>
        <taxon>Actinopterygii</taxon>
        <taxon>Neopterygii</taxon>
        <taxon>Teleostei</taxon>
        <taxon>Ostariophysi</taxon>
        <taxon>Cypriniformes</taxon>
        <taxon>Danionidae</taxon>
        <taxon>Danioninae</taxon>
        <taxon>Danionella</taxon>
    </lineage>
</organism>
<dbReference type="Pfam" id="PF00089">
    <property type="entry name" value="Trypsin"/>
    <property type="match status" value="3"/>
</dbReference>
<evidence type="ECO:0000313" key="10">
    <source>
        <dbReference type="EMBL" id="TRY96511.1"/>
    </source>
</evidence>
<dbReference type="InterPro" id="IPR001314">
    <property type="entry name" value="Peptidase_S1A"/>
</dbReference>
<dbReference type="PRINTS" id="PR00722">
    <property type="entry name" value="CHYMOTRYPSIN"/>
</dbReference>
<dbReference type="Proteomes" id="UP000316079">
    <property type="component" value="Unassembled WGS sequence"/>
</dbReference>
<evidence type="ECO:0000256" key="2">
    <source>
        <dbReference type="ARBA" id="ARBA00022670"/>
    </source>
</evidence>
<evidence type="ECO:0000259" key="9">
    <source>
        <dbReference type="PROSITE" id="PS50240"/>
    </source>
</evidence>
<proteinExistence type="predicted"/>
<keyword evidence="5" id="KW-0378">Hydrolase</keyword>
<protein>
    <recommendedName>
        <fullName evidence="8">chymotrypsin</fullName>
        <ecNumber evidence="8">3.4.21.1</ecNumber>
    </recommendedName>
</protein>
<evidence type="ECO:0000256" key="3">
    <source>
        <dbReference type="ARBA" id="ARBA00022729"/>
    </source>
</evidence>
<accession>A0A553R2U5</accession>
<keyword evidence="6" id="KW-0720">Serine protease</keyword>
<comment type="subcellular location">
    <subcellularLocation>
        <location evidence="1">Secreted</location>
        <location evidence="1">Extracellular space</location>
    </subcellularLocation>
</comment>
<dbReference type="InterPro" id="IPR001254">
    <property type="entry name" value="Trypsin_dom"/>
</dbReference>
<keyword evidence="2" id="KW-0645">Protease</keyword>
<dbReference type="SUPFAM" id="SSF50494">
    <property type="entry name" value="Trypsin-like serine proteases"/>
    <property type="match status" value="2"/>
</dbReference>
<dbReference type="EMBL" id="SRMA01025295">
    <property type="protein sequence ID" value="TRY96511.1"/>
    <property type="molecule type" value="Genomic_DNA"/>
</dbReference>
<dbReference type="Gene3D" id="2.40.10.10">
    <property type="entry name" value="Trypsin-like serine proteases"/>
    <property type="match status" value="3"/>
</dbReference>
<reference evidence="10 11" key="1">
    <citation type="journal article" date="2019" name="Sci. Data">
        <title>Hybrid genome assembly and annotation of Danionella translucida.</title>
        <authorList>
            <person name="Kadobianskyi M."/>
            <person name="Schulze L."/>
            <person name="Schuelke M."/>
            <person name="Judkewitz B."/>
        </authorList>
    </citation>
    <scope>NUCLEOTIDE SEQUENCE [LARGE SCALE GENOMIC DNA]</scope>
    <source>
        <strain evidence="10 11">Bolton</strain>
    </source>
</reference>
<dbReference type="InterPro" id="IPR018114">
    <property type="entry name" value="TRYPSIN_HIS"/>
</dbReference>
<dbReference type="FunFam" id="2.40.10.10:FF:000024">
    <property type="entry name" value="Serine protease 53"/>
    <property type="match status" value="1"/>
</dbReference>
<evidence type="ECO:0000256" key="7">
    <source>
        <dbReference type="ARBA" id="ARBA00023157"/>
    </source>
</evidence>
<dbReference type="FunFam" id="2.40.10.10:FF:000181">
    <property type="entry name" value="Chymotrypsinogen A"/>
    <property type="match status" value="1"/>
</dbReference>
<evidence type="ECO:0000256" key="4">
    <source>
        <dbReference type="ARBA" id="ARBA00022757"/>
    </source>
</evidence>
<dbReference type="InterPro" id="IPR043504">
    <property type="entry name" value="Peptidase_S1_PA_chymotrypsin"/>
</dbReference>
<evidence type="ECO:0000256" key="6">
    <source>
        <dbReference type="ARBA" id="ARBA00022825"/>
    </source>
</evidence>
<feature type="domain" description="Peptidase S1" evidence="9">
    <location>
        <begin position="342"/>
        <end position="571"/>
    </location>
</feature>
<evidence type="ECO:0000256" key="1">
    <source>
        <dbReference type="ARBA" id="ARBA00004239"/>
    </source>
</evidence>
<dbReference type="PANTHER" id="PTHR24252">
    <property type="entry name" value="ACROSIN-RELATED"/>
    <property type="match status" value="1"/>
</dbReference>
<gene>
    <name evidence="10" type="ORF">DNTS_031549</name>
</gene>
<dbReference type="CDD" id="cd00190">
    <property type="entry name" value="Tryp_SPc"/>
    <property type="match status" value="2"/>
</dbReference>
<dbReference type="STRING" id="623744.A0A553R2U5"/>
<feature type="domain" description="Peptidase S1" evidence="9">
    <location>
        <begin position="52"/>
        <end position="250"/>
    </location>
</feature>
<keyword evidence="4" id="KW-0222">Digestion</keyword>
<dbReference type="AlphaFoldDB" id="A0A553R2U5"/>
<evidence type="ECO:0000256" key="5">
    <source>
        <dbReference type="ARBA" id="ARBA00022801"/>
    </source>
</evidence>
<dbReference type="InterPro" id="IPR009003">
    <property type="entry name" value="Peptidase_S1_PA"/>
</dbReference>
<dbReference type="EC" id="3.4.21.1" evidence="8"/>
<dbReference type="PANTHER" id="PTHR24252:SF16">
    <property type="entry name" value="TRANSMEMBRANE SERINE PROTEASE 15"/>
    <property type="match status" value="1"/>
</dbReference>
<dbReference type="PROSITE" id="PS00134">
    <property type="entry name" value="TRYPSIN_HIS"/>
    <property type="match status" value="1"/>
</dbReference>
<dbReference type="PROSITE" id="PS50240">
    <property type="entry name" value="TRYPSIN_DOM"/>
    <property type="match status" value="2"/>
</dbReference>
<name>A0A553R2U5_9TELE</name>